<feature type="signal peptide" evidence="8">
    <location>
        <begin position="1"/>
        <end position="21"/>
    </location>
</feature>
<keyword evidence="2" id="KW-0813">Transport</keyword>
<evidence type="ECO:0000256" key="5">
    <source>
        <dbReference type="ARBA" id="ARBA00023136"/>
    </source>
</evidence>
<accession>A0ABT6R3B4</accession>
<evidence type="ECO:0000256" key="7">
    <source>
        <dbReference type="ARBA" id="ARBA00023288"/>
    </source>
</evidence>
<dbReference type="InterPro" id="IPR006061">
    <property type="entry name" value="SBP_1_CS"/>
</dbReference>
<keyword evidence="10" id="KW-1185">Reference proteome</keyword>
<reference evidence="9 10" key="1">
    <citation type="submission" date="2023-04" db="EMBL/GenBank/DDBJ databases">
        <title>Antarctic isolates genomes.</title>
        <authorList>
            <person name="Dimov S.G."/>
        </authorList>
    </citation>
    <scope>NUCLEOTIDE SEQUENCE [LARGE SCALE GENOMIC DNA]</scope>
    <source>
        <strain evidence="9 10">AL19</strain>
    </source>
</reference>
<dbReference type="SUPFAM" id="SSF53850">
    <property type="entry name" value="Periplasmic binding protein-like II"/>
    <property type="match status" value="1"/>
</dbReference>
<keyword evidence="4 8" id="KW-0732">Signal</keyword>
<gene>
    <name evidence="9" type="ORF">QK289_09765</name>
</gene>
<dbReference type="RefSeq" id="WP_282356477.1">
    <property type="nucleotide sequence ID" value="NZ_JASBQV010000013.1"/>
</dbReference>
<keyword evidence="5" id="KW-0472">Membrane</keyword>
<proteinExistence type="inferred from homology"/>
<name>A0ABT6R3B4_9BACL</name>
<dbReference type="PROSITE" id="PS51257">
    <property type="entry name" value="PROKAR_LIPOPROTEIN"/>
    <property type="match status" value="1"/>
</dbReference>
<evidence type="ECO:0000256" key="3">
    <source>
        <dbReference type="ARBA" id="ARBA00022475"/>
    </source>
</evidence>
<evidence type="ECO:0000256" key="1">
    <source>
        <dbReference type="ARBA" id="ARBA00008520"/>
    </source>
</evidence>
<comment type="caution">
    <text evidence="9">The sequence shown here is derived from an EMBL/GenBank/DDBJ whole genome shotgun (WGS) entry which is preliminary data.</text>
</comment>
<dbReference type="InterPro" id="IPR050490">
    <property type="entry name" value="Bact_solute-bd_prot1"/>
</dbReference>
<organism evidence="9 10">
    <name type="scientific">Exiguobacterium antarcticum</name>
    <dbReference type="NCBI Taxonomy" id="132920"/>
    <lineage>
        <taxon>Bacteria</taxon>
        <taxon>Bacillati</taxon>
        <taxon>Bacillota</taxon>
        <taxon>Bacilli</taxon>
        <taxon>Bacillales</taxon>
        <taxon>Bacillales Family XII. Incertae Sedis</taxon>
        <taxon>Exiguobacterium</taxon>
    </lineage>
</organism>
<dbReference type="PANTHER" id="PTHR43649">
    <property type="entry name" value="ARABINOSE-BINDING PROTEIN-RELATED"/>
    <property type="match status" value="1"/>
</dbReference>
<evidence type="ECO:0000256" key="2">
    <source>
        <dbReference type="ARBA" id="ARBA00022448"/>
    </source>
</evidence>
<sequence length="428" mass="47970">MRKRKWAALPVMTTAMVVALAACGGGGTLNSDDSKDSGSSKDGKTLNVFQFKAEIAKDMEKMAKAYEKETGVKVVVQTVGGGSDYGAALKSQFASGNEPDVFNNGGFTEAKTWQDKLEDLSDEKWVSDLTDLSKEPMTIDGKLYGMPMNLEGYGFIYNKEIFKKAGITELPKTLTELTEASKKIKADGVTPFSIGYGEWWILGNHLMNIPMAQQDDPDQFIADLNAGKGKFEDNKQFKEFMNLFDLTIEYGNKNPLTTDYNTQVSQFAEGKTAMIQQGNWAQQLITDVNPDIEMGFIPMPINDDKEKMDRLPVGVPNNWVVNKNSKNKEEGKKFLEWMATSETGKDYMVNKFKFIPAFKSIEAADLGPLADDIIKYSKEDKTISWNWFKYPDGAVNEFGAIMQAYVGKQKTSEEMLQDFTKTWEKMKK</sequence>
<evidence type="ECO:0000256" key="6">
    <source>
        <dbReference type="ARBA" id="ARBA00023139"/>
    </source>
</evidence>
<keyword evidence="7" id="KW-0449">Lipoprotein</keyword>
<comment type="similarity">
    <text evidence="1">Belongs to the bacterial solute-binding protein 1 family.</text>
</comment>
<dbReference type="Gene3D" id="3.40.190.10">
    <property type="entry name" value="Periplasmic binding protein-like II"/>
    <property type="match status" value="2"/>
</dbReference>
<dbReference type="EMBL" id="JASBQV010000013">
    <property type="protein sequence ID" value="MDI3235293.1"/>
    <property type="molecule type" value="Genomic_DNA"/>
</dbReference>
<evidence type="ECO:0000256" key="8">
    <source>
        <dbReference type="SAM" id="SignalP"/>
    </source>
</evidence>
<evidence type="ECO:0000313" key="10">
    <source>
        <dbReference type="Proteomes" id="UP001243286"/>
    </source>
</evidence>
<evidence type="ECO:0000256" key="4">
    <source>
        <dbReference type="ARBA" id="ARBA00022729"/>
    </source>
</evidence>
<dbReference type="PANTHER" id="PTHR43649:SF33">
    <property type="entry name" value="POLYGALACTURONAN_RHAMNOGALACTURONAN-BINDING PROTEIN YTCQ"/>
    <property type="match status" value="1"/>
</dbReference>
<feature type="chain" id="PRO_5046548340" evidence="8">
    <location>
        <begin position="22"/>
        <end position="428"/>
    </location>
</feature>
<keyword evidence="3" id="KW-1003">Cell membrane</keyword>
<dbReference type="InterPro" id="IPR006059">
    <property type="entry name" value="SBP"/>
</dbReference>
<dbReference type="Proteomes" id="UP001243286">
    <property type="component" value="Unassembled WGS sequence"/>
</dbReference>
<dbReference type="Pfam" id="PF01547">
    <property type="entry name" value="SBP_bac_1"/>
    <property type="match status" value="1"/>
</dbReference>
<dbReference type="PROSITE" id="PS01037">
    <property type="entry name" value="SBP_BACTERIAL_1"/>
    <property type="match status" value="1"/>
</dbReference>
<protein>
    <submittedName>
        <fullName evidence="9">Extracellular solute-binding protein</fullName>
    </submittedName>
</protein>
<evidence type="ECO:0000313" key="9">
    <source>
        <dbReference type="EMBL" id="MDI3235293.1"/>
    </source>
</evidence>
<keyword evidence="6" id="KW-0564">Palmitate</keyword>